<keyword evidence="7 9" id="KW-0663">Pyridoxal phosphate</keyword>
<gene>
    <name evidence="9" type="primary">hisC</name>
    <name evidence="11" type="ORF">Geu3261_0345_009</name>
</gene>
<dbReference type="Proteomes" id="UP000032675">
    <property type="component" value="Unassembled WGS sequence"/>
</dbReference>
<dbReference type="InterPro" id="IPR015424">
    <property type="entry name" value="PyrdxlP-dep_Trfase"/>
</dbReference>
<evidence type="ECO:0000256" key="1">
    <source>
        <dbReference type="ARBA" id="ARBA00001933"/>
    </source>
</evidence>
<feature type="domain" description="Aminotransferase class I/classII large" evidence="10">
    <location>
        <begin position="44"/>
        <end position="373"/>
    </location>
</feature>
<dbReference type="InterPro" id="IPR001917">
    <property type="entry name" value="Aminotrans_II_pyridoxalP_BS"/>
</dbReference>
<keyword evidence="9" id="KW-0368">Histidine biosynthesis</keyword>
<dbReference type="Gene3D" id="3.40.640.10">
    <property type="entry name" value="Type I PLP-dependent aspartate aminotransferase-like (Major domain)"/>
    <property type="match status" value="1"/>
</dbReference>
<dbReference type="SUPFAM" id="SSF53383">
    <property type="entry name" value="PLP-dependent transferases"/>
    <property type="match status" value="1"/>
</dbReference>
<evidence type="ECO:0000256" key="5">
    <source>
        <dbReference type="ARBA" id="ARBA00022576"/>
    </source>
</evidence>
<dbReference type="InterPro" id="IPR050106">
    <property type="entry name" value="HistidinolP_aminotransfase"/>
</dbReference>
<dbReference type="InterPro" id="IPR015421">
    <property type="entry name" value="PyrdxlP-dep_Trfase_major"/>
</dbReference>
<name>A0A0D6Q4Q4_KOMEU</name>
<evidence type="ECO:0000256" key="7">
    <source>
        <dbReference type="ARBA" id="ARBA00022898"/>
    </source>
</evidence>
<evidence type="ECO:0000256" key="8">
    <source>
        <dbReference type="ARBA" id="ARBA00047481"/>
    </source>
</evidence>
<dbReference type="AlphaFoldDB" id="A0A0D6Q4Q4"/>
<comment type="similarity">
    <text evidence="3 9">Belongs to the class-II pyridoxal-phosphate-dependent aminotransferase family. Histidinol-phosphate aminotransferase subfamily.</text>
</comment>
<evidence type="ECO:0000256" key="3">
    <source>
        <dbReference type="ARBA" id="ARBA00007970"/>
    </source>
</evidence>
<feature type="modified residue" description="N6-(pyridoxal phosphate)lysine" evidence="9">
    <location>
        <position position="239"/>
    </location>
</feature>
<dbReference type="UniPathway" id="UPA00031">
    <property type="reaction ID" value="UER00012"/>
</dbReference>
<comment type="cofactor">
    <cofactor evidence="1 9">
        <name>pyridoxal 5'-phosphate</name>
        <dbReference type="ChEBI" id="CHEBI:597326"/>
    </cofactor>
</comment>
<dbReference type="GO" id="GO:0000105">
    <property type="term" value="P:L-histidine biosynthetic process"/>
    <property type="evidence" value="ECO:0007669"/>
    <property type="project" value="UniProtKB-UniRule"/>
</dbReference>
<evidence type="ECO:0000313" key="12">
    <source>
        <dbReference type="Proteomes" id="UP000032675"/>
    </source>
</evidence>
<reference evidence="11 12" key="1">
    <citation type="submission" date="2012-11" db="EMBL/GenBank/DDBJ databases">
        <title>Whole genome sequence of Gluconacetobacter europaeus NBRC3261.</title>
        <authorList>
            <person name="Azuma Y."/>
            <person name="Higashiura N."/>
            <person name="Hirakawa H."/>
            <person name="Matsushita K."/>
        </authorList>
    </citation>
    <scope>NUCLEOTIDE SEQUENCE [LARGE SCALE GENOMIC DNA]</scope>
    <source>
        <strain evidence="11 12">NBRC 3261</strain>
    </source>
</reference>
<dbReference type="GO" id="GO:0030170">
    <property type="term" value="F:pyridoxal phosphate binding"/>
    <property type="evidence" value="ECO:0007669"/>
    <property type="project" value="InterPro"/>
</dbReference>
<sequence length="384" mass="42089">MAASSSVPTRSIRVPARPEVAALPVYNAGLSEDEVRQKYNASHISKLGSNENPYGPSPAALKQWENLTRQLFRYPDATASTLRHALAQATGTPADHIMLGNGSEQIIRLICEAYLSPGDRVVTVLPSFGLHVIWPEMMGARVDAVPITAEGQFDLPAMKRAVQAAPLKILMFSNPSNPVGCMMNATDMLELVACCPQDTLIVIDEAYYEYALGSPDYPDATKILPRQARPWLVLRTFSKAYALAGLRIGYALASDTSVIGTLNKVRDPFNTNMAAQDMALACLHDRTHMHDSVATTVAERARFMNELTRQGYAPVPSHTNFIFLDVGQNASALAERLLRHGVIIKPWREKGFETCLRVSVGLPADNDRFLRALSIETGQTDDSH</sequence>
<dbReference type="Gene3D" id="3.90.1150.10">
    <property type="entry name" value="Aspartate Aminotransferase, domain 1"/>
    <property type="match status" value="1"/>
</dbReference>
<dbReference type="CDD" id="cd00609">
    <property type="entry name" value="AAT_like"/>
    <property type="match status" value="1"/>
</dbReference>
<evidence type="ECO:0000256" key="2">
    <source>
        <dbReference type="ARBA" id="ARBA00005011"/>
    </source>
</evidence>
<evidence type="ECO:0000256" key="9">
    <source>
        <dbReference type="HAMAP-Rule" id="MF_01023"/>
    </source>
</evidence>
<dbReference type="GO" id="GO:0004400">
    <property type="term" value="F:histidinol-phosphate transaminase activity"/>
    <property type="evidence" value="ECO:0007669"/>
    <property type="project" value="UniProtKB-UniRule"/>
</dbReference>
<keyword evidence="6 9" id="KW-0808">Transferase</keyword>
<comment type="caution">
    <text evidence="11">The sequence shown here is derived from an EMBL/GenBank/DDBJ whole genome shotgun (WGS) entry which is preliminary data.</text>
</comment>
<keyword evidence="9" id="KW-0028">Amino-acid biosynthesis</keyword>
<dbReference type="PROSITE" id="PS00599">
    <property type="entry name" value="AA_TRANSFER_CLASS_2"/>
    <property type="match status" value="1"/>
</dbReference>
<dbReference type="RefSeq" id="WP_275574507.1">
    <property type="nucleotide sequence ID" value="NZ_BANI01000290.1"/>
</dbReference>
<dbReference type="HAMAP" id="MF_01023">
    <property type="entry name" value="HisC_aminotrans_2"/>
    <property type="match status" value="1"/>
</dbReference>
<dbReference type="InterPro" id="IPR005861">
    <property type="entry name" value="HisP_aminotrans"/>
</dbReference>
<accession>A0A0D6Q4Q4</accession>
<dbReference type="EMBL" id="BANI01000290">
    <property type="protein sequence ID" value="GAN97955.1"/>
    <property type="molecule type" value="Genomic_DNA"/>
</dbReference>
<dbReference type="InterPro" id="IPR015422">
    <property type="entry name" value="PyrdxlP-dep_Trfase_small"/>
</dbReference>
<proteinExistence type="inferred from homology"/>
<dbReference type="InterPro" id="IPR004839">
    <property type="entry name" value="Aminotransferase_I/II_large"/>
</dbReference>
<keyword evidence="5 9" id="KW-0032">Aminotransferase</keyword>
<comment type="catalytic activity">
    <reaction evidence="8 9">
        <text>L-histidinol phosphate + 2-oxoglutarate = 3-(imidazol-4-yl)-2-oxopropyl phosphate + L-glutamate</text>
        <dbReference type="Rhea" id="RHEA:23744"/>
        <dbReference type="ChEBI" id="CHEBI:16810"/>
        <dbReference type="ChEBI" id="CHEBI:29985"/>
        <dbReference type="ChEBI" id="CHEBI:57766"/>
        <dbReference type="ChEBI" id="CHEBI:57980"/>
        <dbReference type="EC" id="2.6.1.9"/>
    </reaction>
</comment>
<evidence type="ECO:0000256" key="6">
    <source>
        <dbReference type="ARBA" id="ARBA00022679"/>
    </source>
</evidence>
<comment type="pathway">
    <text evidence="2 9">Amino-acid biosynthesis; L-histidine biosynthesis; L-histidine from 5-phospho-alpha-D-ribose 1-diphosphate: step 7/9.</text>
</comment>
<evidence type="ECO:0000313" key="11">
    <source>
        <dbReference type="EMBL" id="GAN97955.1"/>
    </source>
</evidence>
<comment type="subunit">
    <text evidence="4 9">Homodimer.</text>
</comment>
<protein>
    <recommendedName>
        <fullName evidence="9">Histidinol-phosphate aminotransferase</fullName>
        <ecNumber evidence="9">2.6.1.9</ecNumber>
    </recommendedName>
    <alternativeName>
        <fullName evidence="9">Imidazole acetol-phosphate transaminase</fullName>
    </alternativeName>
</protein>
<dbReference type="Pfam" id="PF00155">
    <property type="entry name" value="Aminotran_1_2"/>
    <property type="match status" value="1"/>
</dbReference>
<dbReference type="PANTHER" id="PTHR43643">
    <property type="entry name" value="HISTIDINOL-PHOSPHATE AMINOTRANSFERASE 2"/>
    <property type="match status" value="1"/>
</dbReference>
<dbReference type="PANTHER" id="PTHR43643:SF3">
    <property type="entry name" value="HISTIDINOL-PHOSPHATE AMINOTRANSFERASE"/>
    <property type="match status" value="1"/>
</dbReference>
<dbReference type="EC" id="2.6.1.9" evidence="9"/>
<evidence type="ECO:0000259" key="10">
    <source>
        <dbReference type="Pfam" id="PF00155"/>
    </source>
</evidence>
<evidence type="ECO:0000256" key="4">
    <source>
        <dbReference type="ARBA" id="ARBA00011738"/>
    </source>
</evidence>
<organism evidence="11 12">
    <name type="scientific">Komagataeibacter europaeus NBRC 3261</name>
    <dbReference type="NCBI Taxonomy" id="1234669"/>
    <lineage>
        <taxon>Bacteria</taxon>
        <taxon>Pseudomonadati</taxon>
        <taxon>Pseudomonadota</taxon>
        <taxon>Alphaproteobacteria</taxon>
        <taxon>Acetobacterales</taxon>
        <taxon>Acetobacteraceae</taxon>
        <taxon>Komagataeibacter</taxon>
    </lineage>
</organism>
<dbReference type="NCBIfam" id="NF003496">
    <property type="entry name" value="PRK05166.1"/>
    <property type="match status" value="1"/>
</dbReference>
<dbReference type="NCBIfam" id="TIGR01141">
    <property type="entry name" value="hisC"/>
    <property type="match status" value="1"/>
</dbReference>